<dbReference type="EMBL" id="JACHVS010000001">
    <property type="protein sequence ID" value="MBB2994674.1"/>
    <property type="molecule type" value="Genomic_DNA"/>
</dbReference>
<dbReference type="AlphaFoldDB" id="A0A839QIV3"/>
<evidence type="ECO:0000313" key="3">
    <source>
        <dbReference type="Proteomes" id="UP000523000"/>
    </source>
</evidence>
<keyword evidence="3" id="KW-1185">Reference proteome</keyword>
<proteinExistence type="predicted"/>
<keyword evidence="1" id="KW-1133">Transmembrane helix</keyword>
<comment type="caution">
    <text evidence="2">The sequence shown here is derived from an EMBL/GenBank/DDBJ whole genome shotgun (WGS) entry which is preliminary data.</text>
</comment>
<evidence type="ECO:0000256" key="1">
    <source>
        <dbReference type="SAM" id="Phobius"/>
    </source>
</evidence>
<evidence type="ECO:0000313" key="2">
    <source>
        <dbReference type="EMBL" id="MBB2994674.1"/>
    </source>
</evidence>
<accession>A0A839QIV3</accession>
<dbReference type="Proteomes" id="UP000523000">
    <property type="component" value="Unassembled WGS sequence"/>
</dbReference>
<organism evidence="2 3">
    <name type="scientific">Paeniglutamicibacter cryotolerans</name>
    <dbReference type="NCBI Taxonomy" id="670079"/>
    <lineage>
        <taxon>Bacteria</taxon>
        <taxon>Bacillati</taxon>
        <taxon>Actinomycetota</taxon>
        <taxon>Actinomycetes</taxon>
        <taxon>Micrococcales</taxon>
        <taxon>Micrococcaceae</taxon>
        <taxon>Paeniglutamicibacter</taxon>
    </lineage>
</organism>
<name>A0A839QIV3_9MICC</name>
<reference evidence="2 3" key="1">
    <citation type="submission" date="2020-08" db="EMBL/GenBank/DDBJ databases">
        <title>Sequencing the genomes of 1000 actinobacteria strains.</title>
        <authorList>
            <person name="Klenk H.-P."/>
        </authorList>
    </citation>
    <scope>NUCLEOTIDE SEQUENCE [LARGE SCALE GENOMIC DNA]</scope>
    <source>
        <strain evidence="2 3">DSM 22826</strain>
    </source>
</reference>
<gene>
    <name evidence="2" type="ORF">E9229_000865</name>
</gene>
<keyword evidence="1" id="KW-0812">Transmembrane</keyword>
<keyword evidence="1" id="KW-0472">Membrane</keyword>
<feature type="transmembrane region" description="Helical" evidence="1">
    <location>
        <begin position="20"/>
        <end position="39"/>
    </location>
</feature>
<sequence length="40" mass="4273">MSEASKTAAQSTGVEVSGQVKFLISAMLFHSYVLIAVAWN</sequence>
<protein>
    <submittedName>
        <fullName evidence="2">Uncharacterized protein</fullName>
    </submittedName>
</protein>
<dbReference type="RefSeq" id="WP_281369445.1">
    <property type="nucleotide sequence ID" value="NZ_BAABGK010000023.1"/>
</dbReference>